<gene>
    <name evidence="2" type="ORF">PG994_009983</name>
</gene>
<dbReference type="Proteomes" id="UP001480595">
    <property type="component" value="Unassembled WGS sequence"/>
</dbReference>
<keyword evidence="2" id="KW-0808">Transferase</keyword>
<keyword evidence="2" id="KW-0328">Glycosyltransferase</keyword>
<dbReference type="InterPro" id="IPR000836">
    <property type="entry name" value="PRTase_dom"/>
</dbReference>
<dbReference type="CDD" id="cd06223">
    <property type="entry name" value="PRTases_typeI"/>
    <property type="match status" value="1"/>
</dbReference>
<protein>
    <submittedName>
        <fullName evidence="2">Uracil phosphoribosyltransferase-domain-containing protein</fullName>
    </submittedName>
</protein>
<dbReference type="GeneID" id="92094455"/>
<dbReference type="Gene3D" id="3.40.50.2020">
    <property type="match status" value="1"/>
</dbReference>
<comment type="caution">
    <text evidence="2">The sequence shown here is derived from an EMBL/GenBank/DDBJ whole genome shotgun (WGS) entry which is preliminary data.</text>
</comment>
<dbReference type="GO" id="GO:0016757">
    <property type="term" value="F:glycosyltransferase activity"/>
    <property type="evidence" value="ECO:0007669"/>
    <property type="project" value="UniProtKB-KW"/>
</dbReference>
<name>A0ABR1TNL4_9PEZI</name>
<reference evidence="2 3" key="1">
    <citation type="submission" date="2023-01" db="EMBL/GenBank/DDBJ databases">
        <title>Analysis of 21 Apiospora genomes using comparative genomics revels a genus with tremendous synthesis potential of carbohydrate active enzymes and secondary metabolites.</title>
        <authorList>
            <person name="Sorensen T."/>
        </authorList>
    </citation>
    <scope>NUCLEOTIDE SEQUENCE [LARGE SCALE GENOMIC DNA]</scope>
    <source>
        <strain evidence="2 3">CBS 135458</strain>
    </source>
</reference>
<dbReference type="RefSeq" id="XP_066710502.1">
    <property type="nucleotide sequence ID" value="XM_066861392.1"/>
</dbReference>
<feature type="domain" description="Phosphoribosyltransferase" evidence="1">
    <location>
        <begin position="325"/>
        <end position="521"/>
    </location>
</feature>
<dbReference type="EMBL" id="JAQQWL010000011">
    <property type="protein sequence ID" value="KAK8048253.1"/>
    <property type="molecule type" value="Genomic_DNA"/>
</dbReference>
<accession>A0ABR1TNL4</accession>
<organism evidence="2 3">
    <name type="scientific">Apiospora phragmitis</name>
    <dbReference type="NCBI Taxonomy" id="2905665"/>
    <lineage>
        <taxon>Eukaryota</taxon>
        <taxon>Fungi</taxon>
        <taxon>Dikarya</taxon>
        <taxon>Ascomycota</taxon>
        <taxon>Pezizomycotina</taxon>
        <taxon>Sordariomycetes</taxon>
        <taxon>Xylariomycetidae</taxon>
        <taxon>Amphisphaeriales</taxon>
        <taxon>Apiosporaceae</taxon>
        <taxon>Apiospora</taxon>
    </lineage>
</organism>
<dbReference type="SUPFAM" id="SSF53271">
    <property type="entry name" value="PRTase-like"/>
    <property type="match status" value="1"/>
</dbReference>
<evidence type="ECO:0000259" key="1">
    <source>
        <dbReference type="Pfam" id="PF14681"/>
    </source>
</evidence>
<proteinExistence type="predicted"/>
<evidence type="ECO:0000313" key="2">
    <source>
        <dbReference type="EMBL" id="KAK8048253.1"/>
    </source>
</evidence>
<dbReference type="InterPro" id="IPR029057">
    <property type="entry name" value="PRTase-like"/>
</dbReference>
<evidence type="ECO:0000313" key="3">
    <source>
        <dbReference type="Proteomes" id="UP001480595"/>
    </source>
</evidence>
<sequence>MDIYSDQTHTLSPSPTATVISLYSIPGSGKTFLLSQLRQQQGLKHFELYEGSNVIDSLVPGRLDAFKRAEEHDKASWLPTLLRDFQHHSEERNSSRANNRLDEALSTQKHLQTVLVLNADKTLATVDTGELFWRVYTDEHDMCPLKTLFGGPLGYSYTAFRQAMLLYEEAADERGFDALCDLVASKVEIHPEFVFLLHLVAAHDHVGAVVVTLIGGGRVADSFVVTAAVKASLISRLRVVHKTEADRAVVVVGPSRGRSRTINGALSTAIEQGSLRANQVLLPGHASPRLNVAKLPLLQLHDPEFLQAVFDRRIRSTGVRMLHAIDKNAAKLLMTSTRDARIQGTALRKAHARVGEYLALEYLSEWVRVEQVAIPHVQGQQTTGFRMHRDEHTSIIALMRGGEPLAQGIAKVFENAMFLYAQDPQNVKAYHLAGQSTVLLVDSVVNSGKSVVQFIQHIRELHATIRIVVIAGVVQAQSSQEGGLLYALSTDANFGIIALRVSDNKFIGSGGTDTSNRLFNTTYMP</sequence>
<keyword evidence="3" id="KW-1185">Reference proteome</keyword>
<dbReference type="Pfam" id="PF14681">
    <property type="entry name" value="UPRTase"/>
    <property type="match status" value="1"/>
</dbReference>